<keyword evidence="3 4" id="KW-0413">Isomerase</keyword>
<dbReference type="InterPro" id="IPR010819">
    <property type="entry name" value="AGE/CE"/>
</dbReference>
<organism evidence="5 6">
    <name type="scientific">Planobacterium oryzisoli</name>
    <dbReference type="NCBI Taxonomy" id="2771435"/>
    <lineage>
        <taxon>Bacteria</taxon>
        <taxon>Pseudomonadati</taxon>
        <taxon>Bacteroidota</taxon>
        <taxon>Flavobacteriia</taxon>
        <taxon>Flavobacteriales</taxon>
        <taxon>Weeksellaceae</taxon>
        <taxon>Chryseobacterium group</taxon>
        <taxon>Chryseobacterium</taxon>
    </lineage>
</organism>
<reference evidence="5" key="1">
    <citation type="submission" date="2020-11" db="EMBL/GenBank/DDBJ databases">
        <title>Genome seq and assembly of Planobacterium sp.</title>
        <authorList>
            <person name="Chhetri G."/>
        </authorList>
    </citation>
    <scope>NUCLEOTIDE SEQUENCE</scope>
    <source>
        <strain evidence="5">GCR5</strain>
    </source>
</reference>
<evidence type="ECO:0000256" key="3">
    <source>
        <dbReference type="ARBA" id="ARBA00023235"/>
    </source>
</evidence>
<dbReference type="Pfam" id="PF07221">
    <property type="entry name" value="GlcNAc_2-epim"/>
    <property type="match status" value="1"/>
</dbReference>
<dbReference type="HAMAP" id="MF_00929">
    <property type="entry name" value="Cellobiose_2_epim"/>
    <property type="match status" value="1"/>
</dbReference>
<evidence type="ECO:0000313" key="5">
    <source>
        <dbReference type="EMBL" id="MBF5027994.1"/>
    </source>
</evidence>
<dbReference type="PANTHER" id="PTHR15108">
    <property type="entry name" value="N-ACYLGLUCOSAMINE-2-EPIMERASE"/>
    <property type="match status" value="1"/>
</dbReference>
<comment type="similarity">
    <text evidence="4">Belongs to the cellobiose 2-epimerase family.</text>
</comment>
<evidence type="ECO:0000256" key="1">
    <source>
        <dbReference type="ARBA" id="ARBA00001470"/>
    </source>
</evidence>
<protein>
    <recommendedName>
        <fullName evidence="4">Cellobiose 2-epimerase</fullName>
        <shortName evidence="4">CE</shortName>
        <ecNumber evidence="4">5.1.3.11</ecNumber>
    </recommendedName>
</protein>
<keyword evidence="6" id="KW-1185">Reference proteome</keyword>
<dbReference type="GO" id="GO:0047736">
    <property type="term" value="F:cellobiose epimerase activity"/>
    <property type="evidence" value="ECO:0007669"/>
    <property type="project" value="UniProtKB-UniRule"/>
</dbReference>
<dbReference type="RefSeq" id="WP_194739919.1">
    <property type="nucleotide sequence ID" value="NZ_JADKYY010000013.1"/>
</dbReference>
<dbReference type="GO" id="GO:0005975">
    <property type="term" value="P:carbohydrate metabolic process"/>
    <property type="evidence" value="ECO:0007669"/>
    <property type="project" value="InterPro"/>
</dbReference>
<comment type="caution">
    <text evidence="5">The sequence shown here is derived from an EMBL/GenBank/DDBJ whole genome shotgun (WGS) entry which is preliminary data.</text>
</comment>
<evidence type="ECO:0000256" key="4">
    <source>
        <dbReference type="HAMAP-Rule" id="MF_00929"/>
    </source>
</evidence>
<dbReference type="InterPro" id="IPR028584">
    <property type="entry name" value="Cellobiose_2_epim"/>
</dbReference>
<dbReference type="AlphaFoldDB" id="A0A930YXB3"/>
<dbReference type="EMBL" id="JADKYY010000013">
    <property type="protein sequence ID" value="MBF5027994.1"/>
    <property type="molecule type" value="Genomic_DNA"/>
</dbReference>
<gene>
    <name evidence="5" type="ORF">IC612_09315</name>
</gene>
<dbReference type="Proteomes" id="UP000694480">
    <property type="component" value="Unassembled WGS sequence"/>
</dbReference>
<sequence>MEHRLENLNQRAYSQLVQTLEFWLHETTDQVYGGFIGQIDYRNHKNPQADKGAVLNARILWSFSAAHQLIPHAKYFSAAHRAFDYIENHFLNHDSKGLYWSVDYKGRPKETKNQTYALAFMIYGLSEFYKISAHPKALEYALTLYQSIEEHTYDKQFNGYIEALDSSWNPLNDLRLSEKDQNTEKTFNTHLHIVEAYANLYQVWPDPHLKERISNLLQLSITYFVDPVAHRCRLFFDRQWNETLDHISFGHDIEASWLLTSCAEKTQDIKMLSRLKKLSLNLVRGVKNAVDKDGGLWYEKSLTNNDWIYEKHWWCQAEFWIGMIHAWQLTGTKHYFQLAEDNFNFVEKYIVDSQYGEWIWGIDKEMRPIEKDKVGPWKCPYHNTRAYIELIQRLKPL</sequence>
<comment type="similarity">
    <text evidence="2">Belongs to the N-acylglucosamine 2-epimerase family.</text>
</comment>
<proteinExistence type="inferred from homology"/>
<comment type="function">
    <text evidence="4">Catalyzes the reversible epimerization of cellobiose to 4-O-beta-D-glucopyranosyl-D-mannose (Glc-Man).</text>
</comment>
<dbReference type="InterPro" id="IPR008928">
    <property type="entry name" value="6-hairpin_glycosidase_sf"/>
</dbReference>
<dbReference type="SUPFAM" id="SSF48208">
    <property type="entry name" value="Six-hairpin glycosidases"/>
    <property type="match status" value="1"/>
</dbReference>
<dbReference type="InterPro" id="IPR012341">
    <property type="entry name" value="6hp_glycosidase-like_sf"/>
</dbReference>
<evidence type="ECO:0000256" key="2">
    <source>
        <dbReference type="ARBA" id="ARBA00008558"/>
    </source>
</evidence>
<dbReference type="Gene3D" id="1.50.10.10">
    <property type="match status" value="1"/>
</dbReference>
<dbReference type="EC" id="5.1.3.11" evidence="4"/>
<comment type="catalytic activity">
    <reaction evidence="1 4">
        <text>D-cellobiose = beta-D-glucosyl-(1-&gt;4)-D-mannopyranose</text>
        <dbReference type="Rhea" id="RHEA:23384"/>
        <dbReference type="ChEBI" id="CHEBI:17057"/>
        <dbReference type="ChEBI" id="CHEBI:47931"/>
        <dbReference type="EC" id="5.1.3.11"/>
    </reaction>
</comment>
<accession>A0A930YXB3</accession>
<evidence type="ECO:0000313" key="6">
    <source>
        <dbReference type="Proteomes" id="UP000694480"/>
    </source>
</evidence>
<name>A0A930YXB3_9FLAO</name>